<evidence type="ECO:0000313" key="2">
    <source>
        <dbReference type="Proteomes" id="UP000008720"/>
    </source>
</evidence>
<reference evidence="1 2" key="1">
    <citation type="journal article" date="2011" name="Stand. Genomic Sci.">
        <title>Complete genome sequence of Marivirga tractuosa type strain (H-43).</title>
        <authorList>
            <person name="Pagani I."/>
            <person name="Chertkov O."/>
            <person name="Lapidus A."/>
            <person name="Lucas S."/>
            <person name="Del Rio T.G."/>
            <person name="Tice H."/>
            <person name="Copeland A."/>
            <person name="Cheng J.F."/>
            <person name="Nolan M."/>
            <person name="Saunders E."/>
            <person name="Pitluck S."/>
            <person name="Held B."/>
            <person name="Goodwin L."/>
            <person name="Liolios K."/>
            <person name="Ovchinikova G."/>
            <person name="Ivanova N."/>
            <person name="Mavromatis K."/>
            <person name="Pati A."/>
            <person name="Chen A."/>
            <person name="Palaniappan K."/>
            <person name="Land M."/>
            <person name="Hauser L."/>
            <person name="Jeffries C.D."/>
            <person name="Detter J.C."/>
            <person name="Han C."/>
            <person name="Tapia R."/>
            <person name="Ngatchou-Djao O.D."/>
            <person name="Rohde M."/>
            <person name="Goker M."/>
            <person name="Spring S."/>
            <person name="Sikorski J."/>
            <person name="Woyke T."/>
            <person name="Bristow J."/>
            <person name="Eisen J.A."/>
            <person name="Markowitz V."/>
            <person name="Hugenholtz P."/>
            <person name="Klenk H.P."/>
            <person name="Kyrpides N.C."/>
        </authorList>
    </citation>
    <scope>NUCLEOTIDE SEQUENCE [LARGE SCALE GENOMIC DNA]</scope>
    <source>
        <strain evidence="2">ATCC 23168 / DSM 4126 / NBRC 15989 / NCIMB 1408 / VKM B-1430 / H-43</strain>
    </source>
</reference>
<dbReference type="HOGENOM" id="CLU_3201830_0_0_10"/>
<accession>E4TPV4</accession>
<evidence type="ECO:0000313" key="1">
    <source>
        <dbReference type="EMBL" id="ADR23641.1"/>
    </source>
</evidence>
<proteinExistence type="predicted"/>
<keyword evidence="2" id="KW-1185">Reference proteome</keyword>
<organism evidence="1 2">
    <name type="scientific">Marivirga tractuosa (strain ATCC 23168 / DSM 4126 / NBRC 15989 / NCIMB 1408 / VKM B-1430 / H-43)</name>
    <name type="common">Microscilla tractuosa</name>
    <name type="synonym">Flexibacter tractuosus</name>
    <dbReference type="NCBI Taxonomy" id="643867"/>
    <lineage>
        <taxon>Bacteria</taxon>
        <taxon>Pseudomonadati</taxon>
        <taxon>Bacteroidota</taxon>
        <taxon>Cytophagia</taxon>
        <taxon>Cytophagales</taxon>
        <taxon>Marivirgaceae</taxon>
        <taxon>Marivirga</taxon>
    </lineage>
</organism>
<dbReference type="Proteomes" id="UP000008720">
    <property type="component" value="Chromosome"/>
</dbReference>
<sequence length="45" mass="5592">MIYFKCLFEYQKLLTLKFLEPVFEYTKIKIKGLFEPFRNQKLKLT</sequence>
<dbReference type="AlphaFoldDB" id="E4TPV4"/>
<dbReference type="KEGG" id="mtt:Ftrac_3672"/>
<gene>
    <name evidence="1" type="ordered locus">Ftrac_3672</name>
</gene>
<dbReference type="EMBL" id="CP002349">
    <property type="protein sequence ID" value="ADR23641.1"/>
    <property type="molecule type" value="Genomic_DNA"/>
</dbReference>
<protein>
    <submittedName>
        <fullName evidence="1">Uncharacterized protein</fullName>
    </submittedName>
</protein>
<name>E4TPV4_MARTH</name>